<dbReference type="PRINTS" id="PR00412">
    <property type="entry name" value="EPOXHYDRLASE"/>
</dbReference>
<sequence>MSEPGWIDVKGPNGDLKALTWGPNDAPIALCLHGFPDTAYGWRKLAPRLADSGWRVVAPFMRGYAPSDIPVDRSYHIGALMDDALRVRAAAGGTDQDVIIGHDWGAIAATGLAAMPESPFAKAVIMSVPPSGAFRPRGGVSDRGRLARELARQVLRSWYISYFQLPLLPERSASWVVPLLWRRWSPGYRADEDLRHVDAAIGTPESWRAALGPYRATIRNTRPPTQYAELHRYWTEPPQLSTLYLHGQDDGCMTAAFTHWVEPILPAGSEVSVVSHAGHFLQLEQPDKVANLVLTFVGSPR</sequence>
<name>A0A1A3KVX6_MYCAS</name>
<protein>
    <submittedName>
        <fullName evidence="3">Epoxide hydrolase</fullName>
    </submittedName>
</protein>
<evidence type="ECO:0000259" key="2">
    <source>
        <dbReference type="Pfam" id="PF00561"/>
    </source>
</evidence>
<dbReference type="SUPFAM" id="SSF53474">
    <property type="entry name" value="alpha/beta-Hydrolases"/>
    <property type="match status" value="1"/>
</dbReference>
<dbReference type="InterPro" id="IPR000639">
    <property type="entry name" value="Epox_hydrolase-like"/>
</dbReference>
<organism evidence="3 4">
    <name type="scientific">Mycobacterium asiaticum</name>
    <dbReference type="NCBI Taxonomy" id="1790"/>
    <lineage>
        <taxon>Bacteria</taxon>
        <taxon>Bacillati</taxon>
        <taxon>Actinomycetota</taxon>
        <taxon>Actinomycetes</taxon>
        <taxon>Mycobacteriales</taxon>
        <taxon>Mycobacteriaceae</taxon>
        <taxon>Mycobacterium</taxon>
    </lineage>
</organism>
<feature type="domain" description="AB hydrolase-1" evidence="2">
    <location>
        <begin position="30"/>
        <end position="286"/>
    </location>
</feature>
<reference evidence="3 4" key="1">
    <citation type="submission" date="2016-06" db="EMBL/GenBank/DDBJ databases">
        <authorList>
            <person name="Kjaerup R.B."/>
            <person name="Dalgaard T.S."/>
            <person name="Juul-Madsen H.R."/>
        </authorList>
    </citation>
    <scope>NUCLEOTIDE SEQUENCE [LARGE SCALE GENOMIC DNA]</scope>
    <source>
        <strain evidence="3 4">1276495.2</strain>
    </source>
</reference>
<evidence type="ECO:0000313" key="4">
    <source>
        <dbReference type="Proteomes" id="UP000093925"/>
    </source>
</evidence>
<dbReference type="Pfam" id="PF00561">
    <property type="entry name" value="Abhydrolase_1"/>
    <property type="match status" value="1"/>
</dbReference>
<gene>
    <name evidence="3" type="ORF">A5640_03270</name>
</gene>
<dbReference type="RefSeq" id="WP_036366248.1">
    <property type="nucleotide sequence ID" value="NZ_LZKS01000167.1"/>
</dbReference>
<dbReference type="Proteomes" id="UP000093925">
    <property type="component" value="Unassembled WGS sequence"/>
</dbReference>
<dbReference type="EMBL" id="LZLM01000022">
    <property type="protein sequence ID" value="OBJ89165.1"/>
    <property type="molecule type" value="Genomic_DNA"/>
</dbReference>
<keyword evidence="1 3" id="KW-0378">Hydrolase</keyword>
<dbReference type="InterPro" id="IPR029058">
    <property type="entry name" value="AB_hydrolase_fold"/>
</dbReference>
<dbReference type="Gene3D" id="3.40.50.1820">
    <property type="entry name" value="alpha/beta hydrolase"/>
    <property type="match status" value="1"/>
</dbReference>
<dbReference type="AlphaFoldDB" id="A0A1A3KVX6"/>
<proteinExistence type="predicted"/>
<dbReference type="GeneID" id="61215329"/>
<evidence type="ECO:0000313" key="3">
    <source>
        <dbReference type="EMBL" id="OBJ89165.1"/>
    </source>
</evidence>
<comment type="caution">
    <text evidence="3">The sequence shown here is derived from an EMBL/GenBank/DDBJ whole genome shotgun (WGS) entry which is preliminary data.</text>
</comment>
<accession>A0A1A3KVX6</accession>
<dbReference type="GO" id="GO:0016787">
    <property type="term" value="F:hydrolase activity"/>
    <property type="evidence" value="ECO:0007669"/>
    <property type="project" value="UniProtKB-KW"/>
</dbReference>
<dbReference type="PANTHER" id="PTHR43329">
    <property type="entry name" value="EPOXIDE HYDROLASE"/>
    <property type="match status" value="1"/>
</dbReference>
<evidence type="ECO:0000256" key="1">
    <source>
        <dbReference type="ARBA" id="ARBA00022801"/>
    </source>
</evidence>
<dbReference type="InterPro" id="IPR000073">
    <property type="entry name" value="AB_hydrolase_1"/>
</dbReference>